<dbReference type="AlphaFoldDB" id="A0A381FCH9"/>
<evidence type="ECO:0000256" key="1">
    <source>
        <dbReference type="ARBA" id="ARBA00001947"/>
    </source>
</evidence>
<evidence type="ECO:0000313" key="14">
    <source>
        <dbReference type="EMBL" id="SUX44227.1"/>
    </source>
</evidence>
<accession>A0A381FCH9</accession>
<evidence type="ECO:0000256" key="11">
    <source>
        <dbReference type="ARBA" id="ARBA00023145"/>
    </source>
</evidence>
<dbReference type="InterPro" id="IPR003137">
    <property type="entry name" value="PA_domain"/>
</dbReference>
<dbReference type="GO" id="GO:0005615">
    <property type="term" value="C:extracellular space"/>
    <property type="evidence" value="ECO:0007669"/>
    <property type="project" value="InterPro"/>
</dbReference>
<keyword evidence="11" id="KW-0865">Zymogen</keyword>
<protein>
    <submittedName>
        <fullName evidence="14">Por secretion system C-terminal sorting domain</fullName>
    </submittedName>
</protein>
<evidence type="ECO:0000256" key="3">
    <source>
        <dbReference type="ARBA" id="ARBA00006006"/>
    </source>
</evidence>
<sequence>MMICIFITKIKVRSVQFLLAFLILFPYSVFSQQQKRLINNYILATQAKDFKKSDLRDFEIDNIDTSESLEGEIVKIQQKFKGYLVYNALGTAIIKNDKIVYFSDSFVKNYNISTSEIATINKEKALVNIAVTLGKEEIKNFQILSNSSAESGHKNVVRQRLMFVEVKNNLRLAYEFSFQEPYSTNYWNILIDANSGEIISKDNLNLSCNFHSDAYSGGSMISDIAESSNLQKKSFLKLADNASYNVFPLPIEAPTFGNRSIVSNPWILASSPEGWHSTGATNYTITRGNNVYAYEDTANKDQPGFSPDGGVNRNFDFPFSINGAPSFNQNAAITNLFYINNKVHDIFYQFGFTESARNFQQNNFGKGGAGNDYVVAESQDGKSLNNANFTTPSDGKNPLMQMYLWSTINRYVFYNAPVAAIPRIPKASAAQFGSQLNGTGVTGDVNLASVIDGCSALPAGSLAGKIGLLERGGASGCTFALKVKNAQNAGAIAAIIYNNPTAANFPSSMGGTDATITIPSVLITNDEGEYIKTQINNSLTVNITLKSDPSTAITPDGSFDNGIITHEYGHGISNRLTGNGYTCLLKSASKEQMGEGWSDFFALMLTNKPGDNANVARSVGTYASGQSTTEAGLRSAKYSPDFSINNYTYGKTNGMEIEEDGEIVPDVHSIGFIWASMLWDLHWQYAAKYGYSSDVLANKNSGSAKVLQLVTDALKLQTCNPTFIDGRNAILNAEMLTTKGEDRCMIWKTFAKRGLGLNALAGNKMNISDQKEDFSIPKDCTEGNSNIAIDKSLISIYPNPAKDEFFIYLKDFTIGNLHLQIYDMSGKLIVSENRSSQDSRISVSTKDFENGVYVVKLQGIGVDMSSRIIVKK</sequence>
<organism evidence="14 15">
    <name type="scientific">Chryseobacterium indoltheticum</name>
    <dbReference type="NCBI Taxonomy" id="254"/>
    <lineage>
        <taxon>Bacteria</taxon>
        <taxon>Pseudomonadati</taxon>
        <taxon>Bacteroidota</taxon>
        <taxon>Flavobacteriia</taxon>
        <taxon>Flavobacteriales</taxon>
        <taxon>Weeksellaceae</taxon>
        <taxon>Chryseobacterium group</taxon>
        <taxon>Chryseobacterium</taxon>
    </lineage>
</organism>
<dbReference type="InterPro" id="IPR046450">
    <property type="entry name" value="PA_dom_sf"/>
</dbReference>
<evidence type="ECO:0000256" key="2">
    <source>
        <dbReference type="ARBA" id="ARBA00004613"/>
    </source>
</evidence>
<proteinExistence type="inferred from homology"/>
<dbReference type="KEGG" id="cil:EG358_09025"/>
<keyword evidence="10" id="KW-0482">Metalloprotease</keyword>
<reference evidence="14 15" key="1">
    <citation type="submission" date="2018-06" db="EMBL/GenBank/DDBJ databases">
        <authorList>
            <consortium name="Pathogen Informatics"/>
            <person name="Doyle S."/>
        </authorList>
    </citation>
    <scope>NUCLEOTIDE SEQUENCE [LARGE SCALE GENOMIC DNA]</scope>
    <source>
        <strain evidence="14 15">NCTC13560</strain>
    </source>
</reference>
<keyword evidence="4" id="KW-0964">Secreted</keyword>
<keyword evidence="8" id="KW-0378">Hydrolase</keyword>
<dbReference type="RefSeq" id="WP_083677093.1">
    <property type="nucleotide sequence ID" value="NZ_CP033929.1"/>
</dbReference>
<dbReference type="SUPFAM" id="SSF52025">
    <property type="entry name" value="PA domain"/>
    <property type="match status" value="1"/>
</dbReference>
<comment type="subcellular location">
    <subcellularLocation>
        <location evidence="2">Secreted</location>
    </subcellularLocation>
</comment>
<evidence type="ECO:0000256" key="8">
    <source>
        <dbReference type="ARBA" id="ARBA00022801"/>
    </source>
</evidence>
<feature type="domain" description="PA" evidence="12">
    <location>
        <begin position="451"/>
        <end position="530"/>
    </location>
</feature>
<evidence type="ECO:0000259" key="12">
    <source>
        <dbReference type="Pfam" id="PF02225"/>
    </source>
</evidence>
<dbReference type="Gene3D" id="1.10.390.10">
    <property type="entry name" value="Neutral Protease Domain 2"/>
    <property type="match status" value="1"/>
</dbReference>
<dbReference type="Gene3D" id="3.50.30.30">
    <property type="match status" value="1"/>
</dbReference>
<dbReference type="InterPro" id="IPR050371">
    <property type="entry name" value="Fungal_virulence_M36"/>
</dbReference>
<evidence type="ECO:0000256" key="5">
    <source>
        <dbReference type="ARBA" id="ARBA00022670"/>
    </source>
</evidence>
<evidence type="ECO:0000256" key="4">
    <source>
        <dbReference type="ARBA" id="ARBA00022525"/>
    </source>
</evidence>
<dbReference type="Pfam" id="PF02128">
    <property type="entry name" value="Peptidase_M36"/>
    <property type="match status" value="1"/>
</dbReference>
<dbReference type="CDD" id="cd04818">
    <property type="entry name" value="PA_subtilisin_1"/>
    <property type="match status" value="1"/>
</dbReference>
<dbReference type="GeneID" id="303673838"/>
<evidence type="ECO:0000259" key="13">
    <source>
        <dbReference type="Pfam" id="PF18962"/>
    </source>
</evidence>
<keyword evidence="7" id="KW-0732">Signal</keyword>
<dbReference type="InterPro" id="IPR001842">
    <property type="entry name" value="Peptidase_M36"/>
</dbReference>
<dbReference type="GO" id="GO:0006508">
    <property type="term" value="P:proteolysis"/>
    <property type="evidence" value="ECO:0007669"/>
    <property type="project" value="UniProtKB-KW"/>
</dbReference>
<dbReference type="Pfam" id="PF18962">
    <property type="entry name" value="Por_Secre_tail"/>
    <property type="match status" value="1"/>
</dbReference>
<dbReference type="OrthoDB" id="5377264at2"/>
<dbReference type="GO" id="GO:0008270">
    <property type="term" value="F:zinc ion binding"/>
    <property type="evidence" value="ECO:0007669"/>
    <property type="project" value="InterPro"/>
</dbReference>
<dbReference type="Pfam" id="PF02225">
    <property type="entry name" value="PA"/>
    <property type="match status" value="1"/>
</dbReference>
<dbReference type="GO" id="GO:0004222">
    <property type="term" value="F:metalloendopeptidase activity"/>
    <property type="evidence" value="ECO:0007669"/>
    <property type="project" value="InterPro"/>
</dbReference>
<dbReference type="InterPro" id="IPR027268">
    <property type="entry name" value="Peptidase_M4/M1_CTD_sf"/>
</dbReference>
<dbReference type="SUPFAM" id="SSF55486">
    <property type="entry name" value="Metalloproteases ('zincins'), catalytic domain"/>
    <property type="match status" value="1"/>
</dbReference>
<dbReference type="CDD" id="cd09596">
    <property type="entry name" value="M36"/>
    <property type="match status" value="1"/>
</dbReference>
<keyword evidence="5" id="KW-0645">Protease</keyword>
<gene>
    <name evidence="14" type="ORF">NCTC13560_02422</name>
</gene>
<dbReference type="EMBL" id="UFVS01000001">
    <property type="protein sequence ID" value="SUX44227.1"/>
    <property type="molecule type" value="Genomic_DNA"/>
</dbReference>
<keyword evidence="6" id="KW-0479">Metal-binding</keyword>
<evidence type="ECO:0000256" key="10">
    <source>
        <dbReference type="ARBA" id="ARBA00023049"/>
    </source>
</evidence>
<dbReference type="NCBIfam" id="NF038113">
    <property type="entry name" value="T9SSA_dep_M36"/>
    <property type="match status" value="1"/>
</dbReference>
<dbReference type="Proteomes" id="UP000255231">
    <property type="component" value="Unassembled WGS sequence"/>
</dbReference>
<dbReference type="NCBIfam" id="TIGR04183">
    <property type="entry name" value="Por_Secre_tail"/>
    <property type="match status" value="1"/>
</dbReference>
<evidence type="ECO:0000256" key="9">
    <source>
        <dbReference type="ARBA" id="ARBA00022833"/>
    </source>
</evidence>
<dbReference type="Gene3D" id="3.10.170.10">
    <property type="match status" value="1"/>
</dbReference>
<evidence type="ECO:0000256" key="7">
    <source>
        <dbReference type="ARBA" id="ARBA00022729"/>
    </source>
</evidence>
<name>A0A381FCH9_9FLAO</name>
<evidence type="ECO:0000256" key="6">
    <source>
        <dbReference type="ARBA" id="ARBA00022723"/>
    </source>
</evidence>
<dbReference type="PANTHER" id="PTHR33478">
    <property type="entry name" value="EXTRACELLULAR METALLOPROTEINASE MEP"/>
    <property type="match status" value="1"/>
</dbReference>
<dbReference type="InterPro" id="IPR026444">
    <property type="entry name" value="Secre_tail"/>
</dbReference>
<dbReference type="PANTHER" id="PTHR33478:SF1">
    <property type="entry name" value="EXTRACELLULAR METALLOPROTEINASE MEP"/>
    <property type="match status" value="1"/>
</dbReference>
<keyword evidence="9" id="KW-0862">Zinc</keyword>
<evidence type="ECO:0000313" key="15">
    <source>
        <dbReference type="Proteomes" id="UP000255231"/>
    </source>
</evidence>
<comment type="cofactor">
    <cofactor evidence="1">
        <name>Zn(2+)</name>
        <dbReference type="ChEBI" id="CHEBI:29105"/>
    </cofactor>
</comment>
<feature type="domain" description="Secretion system C-terminal sorting" evidence="13">
    <location>
        <begin position="796"/>
        <end position="870"/>
    </location>
</feature>
<comment type="similarity">
    <text evidence="3">Belongs to the peptidase M36 family.</text>
</comment>